<dbReference type="InterPro" id="IPR003340">
    <property type="entry name" value="B3_DNA-bd"/>
</dbReference>
<dbReference type="PANTHER" id="PTHR31674">
    <property type="entry name" value="B3 DOMAIN-CONTAINING PROTEIN REM-LIKE 3-RELATED"/>
    <property type="match status" value="1"/>
</dbReference>
<feature type="domain" description="TF-B3" evidence="7">
    <location>
        <begin position="44"/>
        <end position="95"/>
    </location>
</feature>
<gene>
    <name evidence="8" type="ORF">OLEA9_A057522</name>
</gene>
<evidence type="ECO:0000256" key="3">
    <source>
        <dbReference type="ARBA" id="ARBA00023125"/>
    </source>
</evidence>
<dbReference type="InterPro" id="IPR039218">
    <property type="entry name" value="REM_fam"/>
</dbReference>
<evidence type="ECO:0000256" key="1">
    <source>
        <dbReference type="ARBA" id="ARBA00004123"/>
    </source>
</evidence>
<evidence type="ECO:0000256" key="6">
    <source>
        <dbReference type="SAM" id="SignalP"/>
    </source>
</evidence>
<evidence type="ECO:0000256" key="4">
    <source>
        <dbReference type="ARBA" id="ARBA00023163"/>
    </source>
</evidence>
<reference evidence="8 9" key="1">
    <citation type="submission" date="2019-12" db="EMBL/GenBank/DDBJ databases">
        <authorList>
            <person name="Alioto T."/>
            <person name="Alioto T."/>
            <person name="Gomez Garrido J."/>
        </authorList>
    </citation>
    <scope>NUCLEOTIDE SEQUENCE [LARGE SCALE GENOMIC DNA]</scope>
</reference>
<feature type="domain" description="TF-B3" evidence="7">
    <location>
        <begin position="123"/>
        <end position="227"/>
    </location>
</feature>
<dbReference type="Gramene" id="OE9A057522T1">
    <property type="protein sequence ID" value="OE9A057522C1"/>
    <property type="gene ID" value="OE9A057522"/>
</dbReference>
<feature type="signal peptide" evidence="6">
    <location>
        <begin position="1"/>
        <end position="17"/>
    </location>
</feature>
<comment type="caution">
    <text evidence="8">The sequence shown here is derived from an EMBL/GenBank/DDBJ whole genome shotgun (WGS) entry which is preliminary data.</text>
</comment>
<dbReference type="Gene3D" id="2.40.330.10">
    <property type="entry name" value="DNA-binding pseudobarrel domain"/>
    <property type="match status" value="2"/>
</dbReference>
<feature type="chain" id="PRO_5035731631" description="TF-B3 domain-containing protein" evidence="6">
    <location>
        <begin position="18"/>
        <end position="228"/>
    </location>
</feature>
<keyword evidence="2" id="KW-0805">Transcription regulation</keyword>
<dbReference type="EMBL" id="CACTIH010000058">
    <property type="protein sequence ID" value="CAA2945100.1"/>
    <property type="molecule type" value="Genomic_DNA"/>
</dbReference>
<dbReference type="Pfam" id="PF02362">
    <property type="entry name" value="B3"/>
    <property type="match status" value="2"/>
</dbReference>
<dbReference type="GO" id="GO:0005634">
    <property type="term" value="C:nucleus"/>
    <property type="evidence" value="ECO:0007669"/>
    <property type="project" value="UniProtKB-SubCell"/>
</dbReference>
<keyword evidence="5" id="KW-0539">Nucleus</keyword>
<name>A0A8S0PGI1_OLEEU</name>
<dbReference type="GO" id="GO:0003677">
    <property type="term" value="F:DNA binding"/>
    <property type="evidence" value="ECO:0007669"/>
    <property type="project" value="UniProtKB-KW"/>
</dbReference>
<evidence type="ECO:0000256" key="2">
    <source>
        <dbReference type="ARBA" id="ARBA00023015"/>
    </source>
</evidence>
<protein>
    <recommendedName>
        <fullName evidence="7">TF-B3 domain-containing protein</fullName>
    </recommendedName>
</protein>
<dbReference type="SUPFAM" id="SSF101936">
    <property type="entry name" value="DNA-binding pseudobarrel domain"/>
    <property type="match status" value="2"/>
</dbReference>
<dbReference type="PROSITE" id="PS50863">
    <property type="entry name" value="B3"/>
    <property type="match status" value="2"/>
</dbReference>
<evidence type="ECO:0000313" key="9">
    <source>
        <dbReference type="Proteomes" id="UP000594638"/>
    </source>
</evidence>
<keyword evidence="6" id="KW-0732">Signal</keyword>
<dbReference type="SMART" id="SM01019">
    <property type="entry name" value="B3"/>
    <property type="match status" value="2"/>
</dbReference>
<keyword evidence="4" id="KW-0804">Transcription</keyword>
<sequence length="228" mass="26364">MKIHLGLMYNFFHLICGQVLPKAFCRNINHVKKLATITSGKGVWEINLCRRNRDTVFLEKGWSDFVRQHDLTVGDIVVFEHMGEMNFNAFVFDFTACEKEFDRNLGAIKSASFQQRNNPYFVITIKQHNSPGSMAQYVRIPAKFWKSNGLNEKTSVNLRDPSGKKWPVELKFDKNGTSYHRLIMLRGWKQFYESNKLKNGNVCTFELNHNPEGSTVASMDVHIERAPN</sequence>
<keyword evidence="3" id="KW-0238">DNA-binding</keyword>
<accession>A0A8S0PGI1</accession>
<evidence type="ECO:0000259" key="7">
    <source>
        <dbReference type="PROSITE" id="PS50863"/>
    </source>
</evidence>
<dbReference type="PANTHER" id="PTHR31674:SF21">
    <property type="entry name" value="B3 DOMAIN-CONTAINING PROTEIN REM15 ISOFORM X1"/>
    <property type="match status" value="1"/>
</dbReference>
<evidence type="ECO:0000256" key="5">
    <source>
        <dbReference type="ARBA" id="ARBA00023242"/>
    </source>
</evidence>
<dbReference type="CDD" id="cd10017">
    <property type="entry name" value="B3_DNA"/>
    <property type="match status" value="2"/>
</dbReference>
<dbReference type="OrthoDB" id="1109907at2759"/>
<comment type="subcellular location">
    <subcellularLocation>
        <location evidence="1">Nucleus</location>
    </subcellularLocation>
</comment>
<organism evidence="8 9">
    <name type="scientific">Olea europaea subsp. europaea</name>
    <dbReference type="NCBI Taxonomy" id="158383"/>
    <lineage>
        <taxon>Eukaryota</taxon>
        <taxon>Viridiplantae</taxon>
        <taxon>Streptophyta</taxon>
        <taxon>Embryophyta</taxon>
        <taxon>Tracheophyta</taxon>
        <taxon>Spermatophyta</taxon>
        <taxon>Magnoliopsida</taxon>
        <taxon>eudicotyledons</taxon>
        <taxon>Gunneridae</taxon>
        <taxon>Pentapetalae</taxon>
        <taxon>asterids</taxon>
        <taxon>lamiids</taxon>
        <taxon>Lamiales</taxon>
        <taxon>Oleaceae</taxon>
        <taxon>Oleeae</taxon>
        <taxon>Olea</taxon>
    </lineage>
</organism>
<dbReference type="InterPro" id="IPR015300">
    <property type="entry name" value="DNA-bd_pseudobarrel_sf"/>
</dbReference>
<dbReference type="Proteomes" id="UP000594638">
    <property type="component" value="Unassembled WGS sequence"/>
</dbReference>
<proteinExistence type="predicted"/>
<dbReference type="AlphaFoldDB" id="A0A8S0PGI1"/>
<evidence type="ECO:0000313" key="8">
    <source>
        <dbReference type="EMBL" id="CAA2945100.1"/>
    </source>
</evidence>
<keyword evidence="9" id="KW-1185">Reference proteome</keyword>